<protein>
    <recommendedName>
        <fullName evidence="1">DNA polymerase delta catalytic subunit</fullName>
    </recommendedName>
</protein>
<dbReference type="PANTHER" id="PTHR10322:SF23">
    <property type="entry name" value="DNA POLYMERASE DELTA CATALYTIC SUBUNIT"/>
    <property type="match status" value="1"/>
</dbReference>
<dbReference type="Gene3D" id="3.30.420.10">
    <property type="entry name" value="Ribonuclease H-like superfamily/Ribonuclease H"/>
    <property type="match status" value="1"/>
</dbReference>
<gene>
    <name evidence="3" type="ORF">GHT06_001871</name>
</gene>
<dbReference type="InterPro" id="IPR050240">
    <property type="entry name" value="DNA_pol_type-B"/>
</dbReference>
<evidence type="ECO:0000313" key="4">
    <source>
        <dbReference type="Proteomes" id="UP000820818"/>
    </source>
</evidence>
<dbReference type="EMBL" id="WJBH02000296">
    <property type="protein sequence ID" value="KAI9549471.1"/>
    <property type="molecule type" value="Genomic_DNA"/>
</dbReference>
<dbReference type="SUPFAM" id="SSF53098">
    <property type="entry name" value="Ribonuclease H-like"/>
    <property type="match status" value="1"/>
</dbReference>
<dbReference type="InterPro" id="IPR036397">
    <property type="entry name" value="RNaseH_sf"/>
</dbReference>
<dbReference type="GO" id="GO:0003676">
    <property type="term" value="F:nucleic acid binding"/>
    <property type="evidence" value="ECO:0007669"/>
    <property type="project" value="InterPro"/>
</dbReference>
<sequence>MLTGDAKIKLKQLFDEGLKVLHEIDTLQGGLNDTIKAIAEECALKPAVLKKAITVAHKASLTDENAKHDELNEFWTLWAQALMYVDAFNDRSGSVIKVVERDTDGNRKISEYPINYTFITLTQRESIEAYMAILSPDSAPEKKAEFEKEKRIHSNKKLFENQLITLAIPPQTLSYQEAEEIASQFDNTFVFETEIEMLEAMFSIFEDADVMTGWNSEGFDIPYLVNRVIRVLSKDDTRKFCLFDQFPKPRKYNNFGKEETTYDLIGRVHMDYLQLYKKFNYENRQSYKLDNIGELEVGERKTEYEGTLDQLYNKEFKKFIEYNRQDVMLLYKIHAKLKYLDLASQMAHENTVTLPTVMGSVAIIEHAIYNESHERGLIVPDRQKTLIMRWIMMKKILKTKRQVPMLLIRKKESISTLERLTYHRSILDYSLPQHGTRNNHRTSPIGYNGCVHRKRNEEKWRKIALAWEEFFARSSISQS</sequence>
<evidence type="ECO:0000259" key="2">
    <source>
        <dbReference type="Pfam" id="PF03104"/>
    </source>
</evidence>
<dbReference type="PANTHER" id="PTHR10322">
    <property type="entry name" value="DNA POLYMERASE CATALYTIC SUBUNIT"/>
    <property type="match status" value="1"/>
</dbReference>
<comment type="caution">
    <text evidence="3">The sequence shown here is derived from an EMBL/GenBank/DDBJ whole genome shotgun (WGS) entry which is preliminary data.</text>
</comment>
<feature type="domain" description="DNA-directed DNA polymerase family B exonuclease" evidence="2">
    <location>
        <begin position="156"/>
        <end position="292"/>
    </location>
</feature>
<reference evidence="3" key="1">
    <citation type="submission" date="2022-05" db="EMBL/GenBank/DDBJ databases">
        <title>A multi-omics perspective on studying reproductive biology in Daphnia sinensis.</title>
        <authorList>
            <person name="Jia J."/>
        </authorList>
    </citation>
    <scope>NUCLEOTIDE SEQUENCE</scope>
    <source>
        <strain evidence="3">WSL</strain>
    </source>
</reference>
<evidence type="ECO:0000313" key="3">
    <source>
        <dbReference type="EMBL" id="KAI9549471.1"/>
    </source>
</evidence>
<dbReference type="Proteomes" id="UP000820818">
    <property type="component" value="Unassembled WGS sequence"/>
</dbReference>
<keyword evidence="4" id="KW-1185">Reference proteome</keyword>
<dbReference type="Pfam" id="PF03104">
    <property type="entry name" value="DNA_pol_B_exo1"/>
    <property type="match status" value="1"/>
</dbReference>
<evidence type="ECO:0000256" key="1">
    <source>
        <dbReference type="ARBA" id="ARBA00024411"/>
    </source>
</evidence>
<organism evidence="3 4">
    <name type="scientific">Daphnia sinensis</name>
    <dbReference type="NCBI Taxonomy" id="1820382"/>
    <lineage>
        <taxon>Eukaryota</taxon>
        <taxon>Metazoa</taxon>
        <taxon>Ecdysozoa</taxon>
        <taxon>Arthropoda</taxon>
        <taxon>Crustacea</taxon>
        <taxon>Branchiopoda</taxon>
        <taxon>Diplostraca</taxon>
        <taxon>Cladocera</taxon>
        <taxon>Anomopoda</taxon>
        <taxon>Daphniidae</taxon>
        <taxon>Daphnia</taxon>
        <taxon>Daphnia similis group</taxon>
    </lineage>
</organism>
<dbReference type="AlphaFoldDB" id="A0AAD5KDF5"/>
<proteinExistence type="predicted"/>
<accession>A0AAD5KDF5</accession>
<name>A0AAD5KDF5_9CRUS</name>
<dbReference type="GO" id="GO:0003887">
    <property type="term" value="F:DNA-directed DNA polymerase activity"/>
    <property type="evidence" value="ECO:0007669"/>
    <property type="project" value="TreeGrafter"/>
</dbReference>
<dbReference type="GO" id="GO:0006261">
    <property type="term" value="P:DNA-templated DNA replication"/>
    <property type="evidence" value="ECO:0007669"/>
    <property type="project" value="TreeGrafter"/>
</dbReference>
<dbReference type="InterPro" id="IPR006133">
    <property type="entry name" value="DNA-dir_DNA_pol_B_exonuc"/>
</dbReference>
<dbReference type="InterPro" id="IPR012337">
    <property type="entry name" value="RNaseH-like_sf"/>
</dbReference>